<evidence type="ECO:0008006" key="18">
    <source>
        <dbReference type="Google" id="ProtNLM"/>
    </source>
</evidence>
<keyword evidence="8 11" id="KW-0862">Zinc</keyword>
<evidence type="ECO:0000259" key="14">
    <source>
        <dbReference type="PROSITE" id="PS50918"/>
    </source>
</evidence>
<dbReference type="GO" id="GO:0032481">
    <property type="term" value="P:positive regulation of type I interferon production"/>
    <property type="evidence" value="ECO:0000318"/>
    <property type="project" value="GO_Central"/>
</dbReference>
<evidence type="ECO:0000256" key="1">
    <source>
        <dbReference type="ARBA" id="ARBA00004123"/>
    </source>
</evidence>
<proteinExistence type="inferred from homology"/>
<dbReference type="SUPFAM" id="SSF117839">
    <property type="entry name" value="WWE domain"/>
    <property type="match status" value="1"/>
</dbReference>
<accession>R4GB36</accession>
<feature type="domain" description="C3H1-type" evidence="13">
    <location>
        <begin position="161"/>
        <end position="182"/>
    </location>
</feature>
<dbReference type="GeneTree" id="ENSGT00940000165407"/>
<dbReference type="HOGENOM" id="CLU_014825_2_1_1"/>
<feature type="zinc finger region" description="C3H1-type" evidence="11">
    <location>
        <begin position="161"/>
        <end position="182"/>
    </location>
</feature>
<evidence type="ECO:0000256" key="3">
    <source>
        <dbReference type="ARBA" id="ARBA00022490"/>
    </source>
</evidence>
<keyword evidence="7 11" id="KW-0863">Zinc-finger</keyword>
<dbReference type="InterPro" id="IPR036388">
    <property type="entry name" value="WH-like_DNA-bd_sf"/>
</dbReference>
<dbReference type="Pfam" id="PF00644">
    <property type="entry name" value="PARP"/>
    <property type="match status" value="1"/>
</dbReference>
<dbReference type="GO" id="GO:0003950">
    <property type="term" value="F:NAD+ poly-ADP-ribosyltransferase activity"/>
    <property type="evidence" value="ECO:0007669"/>
    <property type="project" value="InterPro"/>
</dbReference>
<evidence type="ECO:0000259" key="13">
    <source>
        <dbReference type="PROSITE" id="PS50103"/>
    </source>
</evidence>
<protein>
    <recommendedName>
        <fullName evidence="18">Poly [ADP-ribose] polymerase</fullName>
    </recommendedName>
</protein>
<feature type="domain" description="PARP catalytic" evidence="15">
    <location>
        <begin position="523"/>
        <end position="725"/>
    </location>
</feature>
<dbReference type="Bgee" id="ENSACAG00000004722">
    <property type="expression patterns" value="Expressed in lung and 12 other cell types or tissues"/>
</dbReference>
<evidence type="ECO:0000259" key="15">
    <source>
        <dbReference type="PROSITE" id="PS51059"/>
    </source>
</evidence>
<dbReference type="GO" id="GO:0008270">
    <property type="term" value="F:zinc ion binding"/>
    <property type="evidence" value="ECO:0007669"/>
    <property type="project" value="UniProtKB-KW"/>
</dbReference>
<dbReference type="InParanoid" id="R4GB36"/>
<evidence type="ECO:0000256" key="11">
    <source>
        <dbReference type="PROSITE-ProRule" id="PRU00723"/>
    </source>
</evidence>
<evidence type="ECO:0000256" key="2">
    <source>
        <dbReference type="ARBA" id="ARBA00004496"/>
    </source>
</evidence>
<evidence type="ECO:0000256" key="9">
    <source>
        <dbReference type="ARBA" id="ARBA00023242"/>
    </source>
</evidence>
<dbReference type="PANTHER" id="PTHR45740:SF8">
    <property type="entry name" value="ZINC FINGER CCCH-TYPE ANTIVIRAL PROTEIN 1"/>
    <property type="match status" value="1"/>
</dbReference>
<dbReference type="PROSITE" id="PS50918">
    <property type="entry name" value="WWE"/>
    <property type="match status" value="1"/>
</dbReference>
<dbReference type="CDD" id="cd01439">
    <property type="entry name" value="TCCD_inducible_PARP_like"/>
    <property type="match status" value="1"/>
</dbReference>
<evidence type="ECO:0000256" key="8">
    <source>
        <dbReference type="ARBA" id="ARBA00022833"/>
    </source>
</evidence>
<dbReference type="Gene3D" id="3.30.720.50">
    <property type="match status" value="1"/>
</dbReference>
<dbReference type="Gene3D" id="3.90.228.10">
    <property type="match status" value="1"/>
</dbReference>
<comment type="subcellular location">
    <subcellularLocation>
        <location evidence="2">Cytoplasm</location>
    </subcellularLocation>
    <subcellularLocation>
        <location evidence="1">Nucleus</location>
    </subcellularLocation>
</comment>
<feature type="region of interest" description="Disordered" evidence="12">
    <location>
        <begin position="256"/>
        <end position="281"/>
    </location>
</feature>
<reference evidence="16" key="2">
    <citation type="submission" date="2025-08" db="UniProtKB">
        <authorList>
            <consortium name="Ensembl"/>
        </authorList>
    </citation>
    <scope>IDENTIFICATION</scope>
</reference>
<comment type="similarity">
    <text evidence="10">Belongs to the ARTD/PARP family.</text>
</comment>
<dbReference type="PROSITE" id="PS51059">
    <property type="entry name" value="PARP_CATALYTIC"/>
    <property type="match status" value="1"/>
</dbReference>
<dbReference type="Pfam" id="PF25261">
    <property type="entry name" value="zf-CCCH_PARP12"/>
    <property type="match status" value="2"/>
</dbReference>
<feature type="domain" description="WWE" evidence="14">
    <location>
        <begin position="402"/>
        <end position="489"/>
    </location>
</feature>
<evidence type="ECO:0000256" key="4">
    <source>
        <dbReference type="ARBA" id="ARBA00022553"/>
    </source>
</evidence>
<dbReference type="AlphaFoldDB" id="R4GB36"/>
<dbReference type="SUPFAM" id="SSF56399">
    <property type="entry name" value="ADP-ribosylation"/>
    <property type="match status" value="1"/>
</dbReference>
<evidence type="ECO:0000313" key="16">
    <source>
        <dbReference type="Ensembl" id="ENSACAP00000022502.1"/>
    </source>
</evidence>
<dbReference type="InterPro" id="IPR000571">
    <property type="entry name" value="Znf_CCCH"/>
</dbReference>
<keyword evidence="9" id="KW-0539">Nucleus</keyword>
<evidence type="ECO:0000256" key="5">
    <source>
        <dbReference type="ARBA" id="ARBA00022723"/>
    </source>
</evidence>
<keyword evidence="17" id="KW-1185">Reference proteome</keyword>
<evidence type="ECO:0000256" key="6">
    <source>
        <dbReference type="ARBA" id="ARBA00022737"/>
    </source>
</evidence>
<dbReference type="SMART" id="SM00356">
    <property type="entry name" value="ZnF_C3H1"/>
    <property type="match status" value="3"/>
</dbReference>
<keyword evidence="5 11" id="KW-0479">Metal-binding</keyword>
<evidence type="ECO:0000256" key="7">
    <source>
        <dbReference type="ARBA" id="ARBA00022771"/>
    </source>
</evidence>
<dbReference type="Gene3D" id="1.10.10.10">
    <property type="entry name" value="Winged helix-like DNA-binding domain superfamily/Winged helix DNA-binding domain"/>
    <property type="match status" value="1"/>
</dbReference>
<evidence type="ECO:0000256" key="12">
    <source>
        <dbReference type="SAM" id="MobiDB-lite"/>
    </source>
</evidence>
<dbReference type="Ensembl" id="ENSACAT00000029919.1">
    <property type="protein sequence ID" value="ENSACAP00000022502.1"/>
    <property type="gene ID" value="ENSACAG00000004722.4"/>
</dbReference>
<reference evidence="16" key="3">
    <citation type="submission" date="2025-09" db="UniProtKB">
        <authorList>
            <consortium name="Ensembl"/>
        </authorList>
    </citation>
    <scope>IDENTIFICATION</scope>
</reference>
<dbReference type="GO" id="GO:0009615">
    <property type="term" value="P:response to virus"/>
    <property type="evidence" value="ECO:0000318"/>
    <property type="project" value="GO_Central"/>
</dbReference>
<dbReference type="ExpressionAtlas" id="R4GB36">
    <property type="expression patterns" value="baseline"/>
</dbReference>
<feature type="zinc finger region" description="C3H1-type" evidence="11">
    <location>
        <begin position="82"/>
        <end position="103"/>
    </location>
</feature>
<feature type="domain" description="C3H1-type" evidence="13">
    <location>
        <begin position="82"/>
        <end position="103"/>
    </location>
</feature>
<sequence length="725" mass="82107">MSDPAVCSFLTKVLCARGGVAELGELCGEVGLPEAQLKQVLEEAGPERYLRVSRDGAACVLALSAARLCVKQVCPGCERLHLCKQNLMGRCRARACKYSHDILSEDNRKVLKNHELSGLNENELCVLLLQNDPFLLPDVCNAYNKGEGNCNQQDNCSKLHICRYFLKGQCRFPRCKRSHRLMDPIALKLLLAEGLDNKMAFNIQTICNYKTTALARELGANKCSSSKAKPTANQEKSGNQSKSIFEQTSSLNTFMNIDPNEGSSSKAKPTANQEKSGNQSKSILEQTSSLNNFMNIDPNQDVKTAHCSISPQNAEKEKIDEICLYYLFQFCKHKNNCNMIHYHLPYRWQVHSVSGWNDLPNGVEIEKAYCDPSITSLLNLGVNFGTMTSLTDPIRRLSTPSSVTKPAKFVMTTKWLWYWKNDMGQWIEYGKQDGKAQGSNICSDDLENVFLADPKRSIQFQADSQLYVISFKDMTQRNVLYQTQREVRRRPKFVSSEDVKMKKGHTAHSAPVLVTLPPPSPNYPSHWDKSALPSIGFKVIDLTKVSPEYINIETLFQKTMKNHVIHRITRIQNPSLWEIFQWQKDQMKKKNGGKDIDERLLFHGTSSSAKAICNDNFDWRICGTNGTVFGKGSYFARDARYSHNYCKHDEKIKVMFVAQVLVGDFVVGNANYTRPPAKSTGTLQYYDSCVDNMIDPSIFVIFEKHQIYPAYMIYYGEEEKKCILS</sequence>
<keyword evidence="3" id="KW-0963">Cytoplasm</keyword>
<dbReference type="GO" id="GO:0005634">
    <property type="term" value="C:nucleus"/>
    <property type="evidence" value="ECO:0000318"/>
    <property type="project" value="GO_Central"/>
</dbReference>
<dbReference type="InterPro" id="IPR037197">
    <property type="entry name" value="WWE_dom_sf"/>
</dbReference>
<organism evidence="16 17">
    <name type="scientific">Anolis carolinensis</name>
    <name type="common">Green anole</name>
    <name type="synonym">American chameleon</name>
    <dbReference type="NCBI Taxonomy" id="28377"/>
    <lineage>
        <taxon>Eukaryota</taxon>
        <taxon>Metazoa</taxon>
        <taxon>Chordata</taxon>
        <taxon>Craniata</taxon>
        <taxon>Vertebrata</taxon>
        <taxon>Euteleostomi</taxon>
        <taxon>Lepidosauria</taxon>
        <taxon>Squamata</taxon>
        <taxon>Bifurcata</taxon>
        <taxon>Unidentata</taxon>
        <taxon>Episquamata</taxon>
        <taxon>Toxicofera</taxon>
        <taxon>Iguania</taxon>
        <taxon>Dactyloidae</taxon>
        <taxon>Anolis</taxon>
    </lineage>
</organism>
<dbReference type="InterPro" id="IPR051712">
    <property type="entry name" value="ARTD-AVP"/>
</dbReference>
<keyword evidence="4" id="KW-0597">Phosphoprotein</keyword>
<dbReference type="GO" id="GO:0061014">
    <property type="term" value="P:positive regulation of mRNA catabolic process"/>
    <property type="evidence" value="ECO:0000318"/>
    <property type="project" value="GO_Central"/>
</dbReference>
<dbReference type="InterPro" id="IPR004170">
    <property type="entry name" value="WWE_dom"/>
</dbReference>
<dbReference type="GO" id="GO:0005737">
    <property type="term" value="C:cytoplasm"/>
    <property type="evidence" value="ECO:0007669"/>
    <property type="project" value="UniProtKB-SubCell"/>
</dbReference>
<dbReference type="Pfam" id="PF18606">
    <property type="entry name" value="HTH_53"/>
    <property type="match status" value="1"/>
</dbReference>
<evidence type="ECO:0000313" key="17">
    <source>
        <dbReference type="Proteomes" id="UP000001646"/>
    </source>
</evidence>
<dbReference type="Pfam" id="PF02825">
    <property type="entry name" value="WWE"/>
    <property type="match status" value="1"/>
</dbReference>
<evidence type="ECO:0000256" key="10">
    <source>
        <dbReference type="ARBA" id="ARBA00024347"/>
    </source>
</evidence>
<dbReference type="InterPro" id="IPR041360">
    <property type="entry name" value="ZAP_HTH"/>
</dbReference>
<dbReference type="InterPro" id="IPR012317">
    <property type="entry name" value="Poly(ADP-ribose)pol_cat_dom"/>
</dbReference>
<reference evidence="16 17" key="1">
    <citation type="submission" date="2009-12" db="EMBL/GenBank/DDBJ databases">
        <title>The Genome Sequence of Anolis carolinensis (Green Anole Lizard).</title>
        <authorList>
            <consortium name="The Genome Sequencing Platform"/>
            <person name="Di Palma F."/>
            <person name="Alfoldi J."/>
            <person name="Heiman D."/>
            <person name="Young S."/>
            <person name="Grabherr M."/>
            <person name="Johnson J."/>
            <person name="Lander E.S."/>
            <person name="Lindblad-Toh K."/>
        </authorList>
    </citation>
    <scope>NUCLEOTIDE SEQUENCE [LARGE SCALE GENOMIC DNA]</scope>
    <source>
        <strain evidence="16 17">JBL SC #1</strain>
    </source>
</reference>
<name>R4GB36_ANOCA</name>
<keyword evidence="6" id="KW-0677">Repeat</keyword>
<dbReference type="Pfam" id="PF23466">
    <property type="entry name" value="WWE_4"/>
    <property type="match status" value="1"/>
</dbReference>
<dbReference type="PROSITE" id="PS50103">
    <property type="entry name" value="ZF_C3H1"/>
    <property type="match status" value="2"/>
</dbReference>
<dbReference type="Proteomes" id="UP000001646">
    <property type="component" value="Chromosome 5"/>
</dbReference>
<dbReference type="InterPro" id="IPR057602">
    <property type="entry name" value="Zfn-CCCH_PARP12"/>
</dbReference>
<dbReference type="PANTHER" id="PTHR45740">
    <property type="entry name" value="POLY [ADP-RIBOSE] POLYMERASE"/>
    <property type="match status" value="1"/>
</dbReference>